<keyword evidence="5" id="KW-1185">Reference proteome</keyword>
<protein>
    <submittedName>
        <fullName evidence="4">PH domain-containing protein</fullName>
    </submittedName>
</protein>
<dbReference type="InterPro" id="IPR019692">
    <property type="entry name" value="CFP-6_PH"/>
</dbReference>
<comment type="caution">
    <text evidence="4">The sequence shown here is derived from an EMBL/GenBank/DDBJ whole genome shotgun (WGS) entry which is preliminary data.</text>
</comment>
<keyword evidence="2" id="KW-0812">Transmembrane</keyword>
<keyword evidence="2" id="KW-1133">Transmembrane helix</keyword>
<evidence type="ECO:0000256" key="1">
    <source>
        <dbReference type="SAM" id="MobiDB-lite"/>
    </source>
</evidence>
<proteinExistence type="predicted"/>
<feature type="region of interest" description="Disordered" evidence="1">
    <location>
        <begin position="159"/>
        <end position="179"/>
    </location>
</feature>
<name>A0ABX0ZFX7_9ACTN</name>
<dbReference type="Proteomes" id="UP000734511">
    <property type="component" value="Unassembled WGS sequence"/>
</dbReference>
<dbReference type="Pfam" id="PF10756">
    <property type="entry name" value="bPH_6"/>
    <property type="match status" value="1"/>
</dbReference>
<evidence type="ECO:0000256" key="2">
    <source>
        <dbReference type="SAM" id="Phobius"/>
    </source>
</evidence>
<gene>
    <name evidence="4" type="ORF">HCN08_04615</name>
</gene>
<evidence type="ECO:0000313" key="5">
    <source>
        <dbReference type="Proteomes" id="UP000734511"/>
    </source>
</evidence>
<feature type="domain" description="Low molecular weight protein antigen 6 PH" evidence="3">
    <location>
        <begin position="79"/>
        <end position="140"/>
    </location>
</feature>
<evidence type="ECO:0000313" key="4">
    <source>
        <dbReference type="EMBL" id="NJP42695.1"/>
    </source>
</evidence>
<feature type="compositionally biased region" description="Basic and acidic residues" evidence="1">
    <location>
        <begin position="1"/>
        <end position="10"/>
    </location>
</feature>
<feature type="transmembrane region" description="Helical" evidence="2">
    <location>
        <begin position="214"/>
        <end position="235"/>
    </location>
</feature>
<dbReference type="RefSeq" id="WP_167981537.1">
    <property type="nucleotide sequence ID" value="NZ_JAATEJ010000002.1"/>
</dbReference>
<feature type="transmembrane region" description="Helical" evidence="2">
    <location>
        <begin position="60"/>
        <end position="82"/>
    </location>
</feature>
<sequence length="236" mass="25083">MTSPRSDRPSPPDGGGPGQPQYADRSYRSVAGMVGGAGLLLVACWLGADAIARGKGHTPWLAIAGLLLALPLVIALTLRPAVFANNDRIRVRNPFRTITVPWEGVDAVRSSYTTELLAGGKKFQLWAIPVSLRARKRAARQDARAKAAGDDAFTPGGGKGAFRRPSYGRTTTPVPGADPTIRAWSDQALQELRELAEARESATRDESTAPVVRWCWEVLAPAAAGLVVLIVLLAIG</sequence>
<feature type="region of interest" description="Disordered" evidence="1">
    <location>
        <begin position="1"/>
        <end position="22"/>
    </location>
</feature>
<dbReference type="EMBL" id="JAATEJ010000002">
    <property type="protein sequence ID" value="NJP42695.1"/>
    <property type="molecule type" value="Genomic_DNA"/>
</dbReference>
<organism evidence="4 5">
    <name type="scientific">Actinacidiphila epipremni</name>
    <dbReference type="NCBI Taxonomy" id="2053013"/>
    <lineage>
        <taxon>Bacteria</taxon>
        <taxon>Bacillati</taxon>
        <taxon>Actinomycetota</taxon>
        <taxon>Actinomycetes</taxon>
        <taxon>Kitasatosporales</taxon>
        <taxon>Streptomycetaceae</taxon>
        <taxon>Actinacidiphila</taxon>
    </lineage>
</organism>
<keyword evidence="2" id="KW-0472">Membrane</keyword>
<accession>A0ABX0ZFX7</accession>
<feature type="transmembrane region" description="Helical" evidence="2">
    <location>
        <begin position="30"/>
        <end position="48"/>
    </location>
</feature>
<reference evidence="4 5" key="1">
    <citation type="submission" date="2020-03" db="EMBL/GenBank/DDBJ databases">
        <title>WGS of actinomycetes isolated from Thailand.</title>
        <authorList>
            <person name="Thawai C."/>
        </authorList>
    </citation>
    <scope>NUCLEOTIDE SEQUENCE [LARGE SCALE GENOMIC DNA]</scope>
    <source>
        <strain evidence="4 5">PRB2-1</strain>
    </source>
</reference>
<evidence type="ECO:0000259" key="3">
    <source>
        <dbReference type="Pfam" id="PF10756"/>
    </source>
</evidence>